<evidence type="ECO:0000313" key="4">
    <source>
        <dbReference type="WBParaSite" id="ACRNAN_scaffold12568.g30046.t1"/>
    </source>
</evidence>
<evidence type="ECO:0000256" key="1">
    <source>
        <dbReference type="ARBA" id="ARBA00048287"/>
    </source>
</evidence>
<dbReference type="Proteomes" id="UP000887540">
    <property type="component" value="Unplaced"/>
</dbReference>
<dbReference type="InterPro" id="IPR023696">
    <property type="entry name" value="Ureohydrolase_dom_sf"/>
</dbReference>
<name>A0A914CPU7_9BILA</name>
<evidence type="ECO:0000259" key="2">
    <source>
        <dbReference type="Pfam" id="PF00850"/>
    </source>
</evidence>
<protein>
    <submittedName>
        <fullName evidence="4">Histone deacetylase domain-containing protein</fullName>
    </submittedName>
</protein>
<comment type="catalytic activity">
    <reaction evidence="1">
        <text>N(6)-acetyl-L-lysyl-[histone] + H2O = L-lysyl-[histone] + acetate</text>
        <dbReference type="Rhea" id="RHEA:58196"/>
        <dbReference type="Rhea" id="RHEA-COMP:9845"/>
        <dbReference type="Rhea" id="RHEA-COMP:11338"/>
        <dbReference type="ChEBI" id="CHEBI:15377"/>
        <dbReference type="ChEBI" id="CHEBI:29969"/>
        <dbReference type="ChEBI" id="CHEBI:30089"/>
        <dbReference type="ChEBI" id="CHEBI:61930"/>
        <dbReference type="EC" id="3.5.1.98"/>
    </reaction>
</comment>
<accession>A0A914CPU7</accession>
<keyword evidence="3" id="KW-1185">Reference proteome</keyword>
<reference evidence="4" key="1">
    <citation type="submission" date="2022-11" db="UniProtKB">
        <authorList>
            <consortium name="WormBaseParasite"/>
        </authorList>
    </citation>
    <scope>IDENTIFICATION</scope>
</reference>
<dbReference type="GO" id="GO:0141221">
    <property type="term" value="F:histone deacetylase activity, hydrolytic mechanism"/>
    <property type="evidence" value="ECO:0007669"/>
    <property type="project" value="UniProtKB-EC"/>
</dbReference>
<sequence length="172" mass="19535">MMGNSTSNDNQDEETNQDLINKRRVRDSRLYVEIGPNQWPIVYSHKYNIGFFGIEKLHPFDSKKWGNVFHFLKEAGMLAEDSVIEPIEATREDLLVVHTKCYLHSLRVPCEVARIMEVPPVACLPSCLIDHFALKPMRFQTGGTIIAARLALEKNWSINIGGGFHHACSNKV</sequence>
<dbReference type="AlphaFoldDB" id="A0A914CPU7"/>
<dbReference type="InterPro" id="IPR023801">
    <property type="entry name" value="His_deacetylse_dom"/>
</dbReference>
<dbReference type="WBParaSite" id="ACRNAN_scaffold12568.g30046.t1">
    <property type="protein sequence ID" value="ACRNAN_scaffold12568.g30046.t1"/>
    <property type="gene ID" value="ACRNAN_scaffold12568.g30046"/>
</dbReference>
<evidence type="ECO:0000313" key="3">
    <source>
        <dbReference type="Proteomes" id="UP000887540"/>
    </source>
</evidence>
<dbReference type="SUPFAM" id="SSF52768">
    <property type="entry name" value="Arginase/deacetylase"/>
    <property type="match status" value="1"/>
</dbReference>
<dbReference type="Pfam" id="PF00850">
    <property type="entry name" value="Hist_deacetyl"/>
    <property type="match status" value="1"/>
</dbReference>
<feature type="domain" description="Histone deacetylase" evidence="2">
    <location>
        <begin position="58"/>
        <end position="171"/>
    </location>
</feature>
<proteinExistence type="predicted"/>
<dbReference type="InterPro" id="IPR037138">
    <property type="entry name" value="His_deacetylse_dom_sf"/>
</dbReference>
<dbReference type="Gene3D" id="3.40.800.20">
    <property type="entry name" value="Histone deacetylase domain"/>
    <property type="match status" value="1"/>
</dbReference>
<organism evidence="3 4">
    <name type="scientific">Acrobeloides nanus</name>
    <dbReference type="NCBI Taxonomy" id="290746"/>
    <lineage>
        <taxon>Eukaryota</taxon>
        <taxon>Metazoa</taxon>
        <taxon>Ecdysozoa</taxon>
        <taxon>Nematoda</taxon>
        <taxon>Chromadorea</taxon>
        <taxon>Rhabditida</taxon>
        <taxon>Tylenchina</taxon>
        <taxon>Cephalobomorpha</taxon>
        <taxon>Cephaloboidea</taxon>
        <taxon>Cephalobidae</taxon>
        <taxon>Acrobeloides</taxon>
    </lineage>
</organism>